<evidence type="ECO:0000313" key="8">
    <source>
        <dbReference type="Proteomes" id="UP000636458"/>
    </source>
</evidence>
<evidence type="ECO:0000256" key="2">
    <source>
        <dbReference type="ARBA" id="ARBA00006739"/>
    </source>
</evidence>
<dbReference type="InterPro" id="IPR001173">
    <property type="entry name" value="Glyco_trans_2-like"/>
</dbReference>
<comment type="caution">
    <text evidence="7">The sequence shown here is derived from an EMBL/GenBank/DDBJ whole genome shotgun (WGS) entry which is preliminary data.</text>
</comment>
<gene>
    <name evidence="6" type="ORF">IV501_03545</name>
    <name evidence="7" type="ORF">IV501_11080</name>
</gene>
<keyword evidence="8" id="KW-1185">Reference proteome</keyword>
<sequence>MTTSSSEAAADAAAPATLDATVIIPTLDGDRYLAEVLDILAQQDFAGTYEVLVIDSGSTDATLSIVRDRPWVRLHQIPNAEFGHGRTRNLGARLASGRLLAYLSQDAIPGDRSWLARITEPLDPAGVNAVAVVGLQVPRPSCFPLLKYEIDGVFAAIGPADRVTVVERGDAIPEEEELDRLAFYSDVNSATRREFLLDVIPYQDVLYSEDFAFGKDVILAGYRKAYAPAGFVVHSNDLTLREYRKRVFEETISRRRVGNLVPPVGVIGAVLRAGYGGLRDVPRIVRDADYSARAKLGWLLRNPLYHAAKWLSIHSASTLSLDDHARIARGSLEAERKPDRA</sequence>
<reference evidence="7" key="1">
    <citation type="submission" date="2021-01" db="EMBL/GenBank/DDBJ databases">
        <title>Lacisediminihabitans sp. nov. strain G11-30, isolated from Antarctic Soil.</title>
        <authorList>
            <person name="Li J."/>
        </authorList>
    </citation>
    <scope>NUCLEOTIDE SEQUENCE</scope>
    <source>
        <strain evidence="7">G11-30</strain>
    </source>
</reference>
<keyword evidence="3" id="KW-0328">Glycosyltransferase</keyword>
<dbReference type="GO" id="GO:0016757">
    <property type="term" value="F:glycosyltransferase activity"/>
    <property type="evidence" value="ECO:0007669"/>
    <property type="project" value="UniProtKB-KW"/>
</dbReference>
<feature type="domain" description="Glycosyltransferase 2-like" evidence="5">
    <location>
        <begin position="21"/>
        <end position="132"/>
    </location>
</feature>
<protein>
    <submittedName>
        <fullName evidence="7">Glycosyltransferase</fullName>
    </submittedName>
</protein>
<dbReference type="Pfam" id="PF00535">
    <property type="entry name" value="Glycos_transf_2"/>
    <property type="match status" value="1"/>
</dbReference>
<evidence type="ECO:0000313" key="7">
    <source>
        <dbReference type="EMBL" id="MBK4348178.1"/>
    </source>
</evidence>
<dbReference type="CDD" id="cd00761">
    <property type="entry name" value="Glyco_tranf_GTA_type"/>
    <property type="match status" value="1"/>
</dbReference>
<dbReference type="Gene3D" id="3.90.550.10">
    <property type="entry name" value="Spore Coat Polysaccharide Biosynthesis Protein SpsA, Chain A"/>
    <property type="match status" value="1"/>
</dbReference>
<evidence type="ECO:0000313" key="6">
    <source>
        <dbReference type="EMBL" id="MBK4346699.1"/>
    </source>
</evidence>
<dbReference type="PANTHER" id="PTHR43179">
    <property type="entry name" value="RHAMNOSYLTRANSFERASE WBBL"/>
    <property type="match status" value="1"/>
</dbReference>
<evidence type="ECO:0000259" key="5">
    <source>
        <dbReference type="Pfam" id="PF00535"/>
    </source>
</evidence>
<dbReference type="InterPro" id="IPR029044">
    <property type="entry name" value="Nucleotide-diphossugar_trans"/>
</dbReference>
<name>A0A934SMB9_9MICO</name>
<dbReference type="EMBL" id="JAEPES010000003">
    <property type="protein sequence ID" value="MBK4348178.1"/>
    <property type="molecule type" value="Genomic_DNA"/>
</dbReference>
<evidence type="ECO:0000256" key="3">
    <source>
        <dbReference type="ARBA" id="ARBA00022676"/>
    </source>
</evidence>
<dbReference type="RefSeq" id="WP_200555007.1">
    <property type="nucleotide sequence ID" value="NZ_JAEPES010000001.1"/>
</dbReference>
<proteinExistence type="inferred from homology"/>
<dbReference type="PANTHER" id="PTHR43179:SF12">
    <property type="entry name" value="GALACTOFURANOSYLTRANSFERASE GLFT2"/>
    <property type="match status" value="1"/>
</dbReference>
<dbReference type="SUPFAM" id="SSF53448">
    <property type="entry name" value="Nucleotide-diphospho-sugar transferases"/>
    <property type="match status" value="1"/>
</dbReference>
<dbReference type="AlphaFoldDB" id="A0A934SMB9"/>
<keyword evidence="4" id="KW-0808">Transferase</keyword>
<organism evidence="7 8">
    <name type="scientific">Lacisediminihabitans changchengi</name>
    <dbReference type="NCBI Taxonomy" id="2787634"/>
    <lineage>
        <taxon>Bacteria</taxon>
        <taxon>Bacillati</taxon>
        <taxon>Actinomycetota</taxon>
        <taxon>Actinomycetes</taxon>
        <taxon>Micrococcales</taxon>
        <taxon>Microbacteriaceae</taxon>
        <taxon>Lacisediminihabitans</taxon>
    </lineage>
</organism>
<evidence type="ECO:0000256" key="1">
    <source>
        <dbReference type="ARBA" id="ARBA00004776"/>
    </source>
</evidence>
<comment type="pathway">
    <text evidence="1">Cell wall biogenesis; cell wall polysaccharide biosynthesis.</text>
</comment>
<comment type="similarity">
    <text evidence="2">Belongs to the glycosyltransferase 2 family.</text>
</comment>
<dbReference type="Proteomes" id="UP000636458">
    <property type="component" value="Unassembled WGS sequence"/>
</dbReference>
<evidence type="ECO:0000256" key="4">
    <source>
        <dbReference type="ARBA" id="ARBA00022679"/>
    </source>
</evidence>
<accession>A0A934SMB9</accession>
<dbReference type="EMBL" id="JAEPES010000001">
    <property type="protein sequence ID" value="MBK4346699.1"/>
    <property type="molecule type" value="Genomic_DNA"/>
</dbReference>